<dbReference type="InterPro" id="IPR038717">
    <property type="entry name" value="Tc1-like_DDE_dom"/>
</dbReference>
<gene>
    <name evidence="3" type="ORF">LAZ67_X000552</name>
</gene>
<evidence type="ECO:0000256" key="1">
    <source>
        <dbReference type="SAM" id="MobiDB-lite"/>
    </source>
</evidence>
<dbReference type="EMBL" id="CP092886">
    <property type="protein sequence ID" value="UYV83897.1"/>
    <property type="molecule type" value="Genomic_DNA"/>
</dbReference>
<reference evidence="3 4" key="1">
    <citation type="submission" date="2022-03" db="EMBL/GenBank/DDBJ databases">
        <title>A chromosomal length assembly of Cordylochernes scorpioides.</title>
        <authorList>
            <person name="Zeh D."/>
            <person name="Zeh J."/>
        </authorList>
    </citation>
    <scope>NUCLEOTIDE SEQUENCE [LARGE SCALE GENOMIC DNA]</scope>
    <source>
        <strain evidence="3">IN4F17</strain>
        <tissue evidence="3">Whole Body</tissue>
    </source>
</reference>
<dbReference type="InterPro" id="IPR036397">
    <property type="entry name" value="RNaseH_sf"/>
</dbReference>
<dbReference type="Proteomes" id="UP001235939">
    <property type="component" value="Chromosome X"/>
</dbReference>
<feature type="compositionally biased region" description="Basic and acidic residues" evidence="1">
    <location>
        <begin position="1"/>
        <end position="14"/>
    </location>
</feature>
<sequence length="127" mass="14408">MTEMRTKGDRDVHPKAPHAFTSGVPNALYKLDNAGPHTARISQQALQDIHMFPWPAYSPNLSPIEHVWNIIGRRLHALPQPRSEDELWQMVEREWRAIPQEAIHNLIDSPSRRVAACIAARSGPACY</sequence>
<feature type="region of interest" description="Disordered" evidence="1">
    <location>
        <begin position="1"/>
        <end position="20"/>
    </location>
</feature>
<keyword evidence="4" id="KW-1185">Reference proteome</keyword>
<proteinExistence type="predicted"/>
<evidence type="ECO:0000313" key="3">
    <source>
        <dbReference type="EMBL" id="UYV83897.1"/>
    </source>
</evidence>
<protein>
    <recommendedName>
        <fullName evidence="2">Tc1-like transposase DDE domain-containing protein</fullName>
    </recommendedName>
</protein>
<evidence type="ECO:0000259" key="2">
    <source>
        <dbReference type="Pfam" id="PF13358"/>
    </source>
</evidence>
<feature type="domain" description="Tc1-like transposase DDE" evidence="2">
    <location>
        <begin position="31"/>
        <end position="87"/>
    </location>
</feature>
<dbReference type="Pfam" id="PF13358">
    <property type="entry name" value="DDE_3"/>
    <property type="match status" value="1"/>
</dbReference>
<evidence type="ECO:0000313" key="4">
    <source>
        <dbReference type="Proteomes" id="UP001235939"/>
    </source>
</evidence>
<accession>A0ABY6LUT8</accession>
<organism evidence="3 4">
    <name type="scientific">Cordylochernes scorpioides</name>
    <dbReference type="NCBI Taxonomy" id="51811"/>
    <lineage>
        <taxon>Eukaryota</taxon>
        <taxon>Metazoa</taxon>
        <taxon>Ecdysozoa</taxon>
        <taxon>Arthropoda</taxon>
        <taxon>Chelicerata</taxon>
        <taxon>Arachnida</taxon>
        <taxon>Pseudoscorpiones</taxon>
        <taxon>Cheliferoidea</taxon>
        <taxon>Chernetidae</taxon>
        <taxon>Cordylochernes</taxon>
    </lineage>
</organism>
<name>A0ABY6LUT8_9ARAC</name>
<dbReference type="Gene3D" id="3.30.420.10">
    <property type="entry name" value="Ribonuclease H-like superfamily/Ribonuclease H"/>
    <property type="match status" value="1"/>
</dbReference>